<dbReference type="SUPFAM" id="SSF88659">
    <property type="entry name" value="Sigma3 and sigma4 domains of RNA polymerase sigma factors"/>
    <property type="match status" value="1"/>
</dbReference>
<dbReference type="InterPro" id="IPR014284">
    <property type="entry name" value="RNA_pol_sigma-70_dom"/>
</dbReference>
<evidence type="ECO:0000256" key="4">
    <source>
        <dbReference type="ARBA" id="ARBA00023163"/>
    </source>
</evidence>
<dbReference type="NCBIfam" id="TIGR02937">
    <property type="entry name" value="sigma70-ECF"/>
    <property type="match status" value="1"/>
</dbReference>
<keyword evidence="2" id="KW-0805">Transcription regulation</keyword>
<dbReference type="Pfam" id="PF08281">
    <property type="entry name" value="Sigma70_r4_2"/>
    <property type="match status" value="1"/>
</dbReference>
<dbReference type="InterPro" id="IPR007627">
    <property type="entry name" value="RNA_pol_sigma70_r2"/>
</dbReference>
<dbReference type="PANTHER" id="PTHR43133:SF51">
    <property type="entry name" value="RNA POLYMERASE SIGMA FACTOR"/>
    <property type="match status" value="1"/>
</dbReference>
<reference evidence="7 8" key="1">
    <citation type="submission" date="2019-11" db="EMBL/GenBank/DDBJ databases">
        <authorList>
            <person name="Li X."/>
        </authorList>
    </citation>
    <scope>NUCLEOTIDE SEQUENCE [LARGE SCALE GENOMIC DNA]</scope>
    <source>
        <strain evidence="7 8">L9</strain>
    </source>
</reference>
<evidence type="ECO:0000256" key="2">
    <source>
        <dbReference type="ARBA" id="ARBA00023015"/>
    </source>
</evidence>
<feature type="domain" description="RNA polymerase sigma-70 region 2" evidence="5">
    <location>
        <begin position="19"/>
        <end position="85"/>
    </location>
</feature>
<evidence type="ECO:0000259" key="5">
    <source>
        <dbReference type="Pfam" id="PF04542"/>
    </source>
</evidence>
<proteinExistence type="inferred from homology"/>
<comment type="caution">
    <text evidence="7">The sequence shown here is derived from an EMBL/GenBank/DDBJ whole genome shotgun (WGS) entry which is preliminary data.</text>
</comment>
<gene>
    <name evidence="7" type="ORF">GMD78_00220</name>
</gene>
<comment type="similarity">
    <text evidence="1">Belongs to the sigma-70 factor family. ECF subfamily.</text>
</comment>
<dbReference type="Pfam" id="PF04542">
    <property type="entry name" value="Sigma70_r2"/>
    <property type="match status" value="1"/>
</dbReference>
<keyword evidence="4" id="KW-0804">Transcription</keyword>
<dbReference type="Proteomes" id="UP000469125">
    <property type="component" value="Unassembled WGS sequence"/>
</dbReference>
<dbReference type="InterPro" id="IPR013325">
    <property type="entry name" value="RNA_pol_sigma_r2"/>
</dbReference>
<dbReference type="AlphaFoldDB" id="A0A6N8FFL9"/>
<evidence type="ECO:0000256" key="3">
    <source>
        <dbReference type="ARBA" id="ARBA00023082"/>
    </source>
</evidence>
<dbReference type="CDD" id="cd06171">
    <property type="entry name" value="Sigma70_r4"/>
    <property type="match status" value="1"/>
</dbReference>
<dbReference type="InterPro" id="IPR013324">
    <property type="entry name" value="RNA_pol_sigma_r3/r4-like"/>
</dbReference>
<dbReference type="Gene3D" id="1.10.10.10">
    <property type="entry name" value="Winged helix-like DNA-binding domain superfamily/Winged helix DNA-binding domain"/>
    <property type="match status" value="1"/>
</dbReference>
<dbReference type="Gene3D" id="1.10.1740.10">
    <property type="match status" value="1"/>
</dbReference>
<evidence type="ECO:0000256" key="1">
    <source>
        <dbReference type="ARBA" id="ARBA00010641"/>
    </source>
</evidence>
<evidence type="ECO:0000313" key="7">
    <source>
        <dbReference type="EMBL" id="MUK86827.1"/>
    </source>
</evidence>
<dbReference type="SUPFAM" id="SSF88946">
    <property type="entry name" value="Sigma2 domain of RNA polymerase sigma factors"/>
    <property type="match status" value="1"/>
</dbReference>
<dbReference type="GO" id="GO:0006352">
    <property type="term" value="P:DNA-templated transcription initiation"/>
    <property type="evidence" value="ECO:0007669"/>
    <property type="project" value="InterPro"/>
</dbReference>
<dbReference type="GO" id="GO:0003677">
    <property type="term" value="F:DNA binding"/>
    <property type="evidence" value="ECO:0007669"/>
    <property type="project" value="InterPro"/>
</dbReference>
<accession>A0A6N8FFL9</accession>
<organism evidence="7 8">
    <name type="scientific">Ornithinibacillus caprae</name>
    <dbReference type="NCBI Taxonomy" id="2678566"/>
    <lineage>
        <taxon>Bacteria</taxon>
        <taxon>Bacillati</taxon>
        <taxon>Bacillota</taxon>
        <taxon>Bacilli</taxon>
        <taxon>Bacillales</taxon>
        <taxon>Bacillaceae</taxon>
        <taxon>Ornithinibacillus</taxon>
    </lineage>
</organism>
<evidence type="ECO:0000313" key="8">
    <source>
        <dbReference type="Proteomes" id="UP000469125"/>
    </source>
</evidence>
<dbReference type="InterPro" id="IPR013249">
    <property type="entry name" value="RNA_pol_sigma70_r4_t2"/>
</dbReference>
<name>A0A6N8FFL9_9BACI</name>
<protein>
    <submittedName>
        <fullName evidence="7">Sigma-70 family RNA polymerase sigma factor</fullName>
    </submittedName>
</protein>
<keyword evidence="3" id="KW-0731">Sigma factor</keyword>
<dbReference type="InterPro" id="IPR039425">
    <property type="entry name" value="RNA_pol_sigma-70-like"/>
</dbReference>
<dbReference type="GO" id="GO:0016987">
    <property type="term" value="F:sigma factor activity"/>
    <property type="evidence" value="ECO:0007669"/>
    <property type="project" value="UniProtKB-KW"/>
</dbReference>
<feature type="domain" description="RNA polymerase sigma factor 70 region 4 type 2" evidence="6">
    <location>
        <begin position="110"/>
        <end position="161"/>
    </location>
</feature>
<evidence type="ECO:0000259" key="6">
    <source>
        <dbReference type="Pfam" id="PF08281"/>
    </source>
</evidence>
<dbReference type="InterPro" id="IPR036388">
    <property type="entry name" value="WH-like_DNA-bd_sf"/>
</dbReference>
<sequence length="173" mass="20594">MRKLVIKAQSGDVESFLELFQLYKHQLYRVAFVYTKNKEDSLDVIQETAYCAFKNISTLKKPKFFKTWIIRITINCALNILKSKKHTVHYETNHLENLSYVNEDVPLNISIEQLLSTLNHKEKTVIILKFYFDYTFKQISETMELPSGSVKSLYYRSLEKLRNNAERKDYYEK</sequence>
<dbReference type="PANTHER" id="PTHR43133">
    <property type="entry name" value="RNA POLYMERASE ECF-TYPE SIGMA FACTO"/>
    <property type="match status" value="1"/>
</dbReference>
<keyword evidence="8" id="KW-1185">Reference proteome</keyword>
<dbReference type="EMBL" id="WOCA01000001">
    <property type="protein sequence ID" value="MUK86827.1"/>
    <property type="molecule type" value="Genomic_DNA"/>
</dbReference>